<comment type="similarity">
    <text evidence="1">Belongs to the DNA2/NAM7 helicase family.</text>
</comment>
<dbReference type="PANTHER" id="PTHR10887">
    <property type="entry name" value="DNA2/NAM7 HELICASE FAMILY"/>
    <property type="match status" value="1"/>
</dbReference>
<keyword evidence="1" id="KW-0227">DNA damage</keyword>
<gene>
    <name evidence="4" type="ORF">AGLY_013640</name>
</gene>
<dbReference type="EC" id="3.6.4.12" evidence="1"/>
<keyword evidence="1" id="KW-0234">DNA repair</keyword>
<keyword evidence="1" id="KW-0511">Multifunctional enzyme</keyword>
<dbReference type="GO" id="GO:0017108">
    <property type="term" value="F:5'-flap endonuclease activity"/>
    <property type="evidence" value="ECO:0007669"/>
    <property type="project" value="UniProtKB-UniRule"/>
</dbReference>
<keyword evidence="1" id="KW-0378">Hydrolase</keyword>
<dbReference type="EMBL" id="VYZN01000054">
    <property type="protein sequence ID" value="KAE9526992.1"/>
    <property type="molecule type" value="Genomic_DNA"/>
</dbReference>
<feature type="domain" description="DNA2 rift barrel" evidence="3">
    <location>
        <begin position="179"/>
        <end position="267"/>
    </location>
</feature>
<dbReference type="OrthoDB" id="306218at2759"/>
<keyword evidence="1" id="KW-0238">DNA-binding</keyword>
<keyword evidence="1" id="KW-0408">Iron</keyword>
<dbReference type="InterPro" id="IPR027417">
    <property type="entry name" value="P-loop_NTPase"/>
</dbReference>
<feature type="domain" description="DNA2/NAM7 helicase helicase" evidence="2">
    <location>
        <begin position="432"/>
        <end position="498"/>
    </location>
</feature>
<keyword evidence="1" id="KW-0540">Nuclease</keyword>
<comment type="caution">
    <text evidence="4">The sequence shown here is derived from an EMBL/GenBank/DDBJ whole genome shotgun (WGS) entry which is preliminary data.</text>
</comment>
<keyword evidence="5" id="KW-1185">Reference proteome</keyword>
<keyword evidence="1" id="KW-0158">Chromosome</keyword>
<dbReference type="GO" id="GO:0017116">
    <property type="term" value="F:single-stranded DNA helicase activity"/>
    <property type="evidence" value="ECO:0007669"/>
    <property type="project" value="UniProtKB-UniRule"/>
</dbReference>
<feature type="domain" description="DNA2/NAM7 helicase helicase" evidence="2">
    <location>
        <begin position="329"/>
        <end position="424"/>
    </location>
</feature>
<dbReference type="InterPro" id="IPR041677">
    <property type="entry name" value="DNA2/NAM7_AAA_11"/>
</dbReference>
<dbReference type="Pfam" id="PF13086">
    <property type="entry name" value="AAA_11"/>
    <property type="match status" value="2"/>
</dbReference>
<comment type="subcellular location">
    <subcellularLocation>
        <location evidence="1">Nucleus</location>
    </subcellularLocation>
    <subcellularLocation>
        <location evidence="1">Chromosome</location>
    </subcellularLocation>
</comment>
<name>A0A6G0T873_APHGL</name>
<reference evidence="4 5" key="1">
    <citation type="submission" date="2019-08" db="EMBL/GenBank/DDBJ databases">
        <title>The genome of the soybean aphid Biotype 1, its phylome, world population structure and adaptation to the North American continent.</title>
        <authorList>
            <person name="Giordano R."/>
            <person name="Donthu R.K."/>
            <person name="Hernandez A.G."/>
            <person name="Wright C.L."/>
            <person name="Zimin A.V."/>
        </authorList>
    </citation>
    <scope>NUCLEOTIDE SEQUENCE [LARGE SCALE GENOMIC DNA]</scope>
    <source>
        <tissue evidence="4">Whole aphids</tissue>
    </source>
</reference>
<keyword evidence="1" id="KW-0067">ATP-binding</keyword>
<dbReference type="GO" id="GO:0005694">
    <property type="term" value="C:chromosome"/>
    <property type="evidence" value="ECO:0007669"/>
    <property type="project" value="UniProtKB-SubCell"/>
</dbReference>
<dbReference type="GO" id="GO:0046872">
    <property type="term" value="F:metal ion binding"/>
    <property type="evidence" value="ECO:0007669"/>
    <property type="project" value="UniProtKB-UniRule"/>
</dbReference>
<evidence type="ECO:0000313" key="5">
    <source>
        <dbReference type="Proteomes" id="UP000475862"/>
    </source>
</evidence>
<dbReference type="GO" id="GO:0003677">
    <property type="term" value="F:DNA binding"/>
    <property type="evidence" value="ECO:0007669"/>
    <property type="project" value="UniProtKB-UniRule"/>
</dbReference>
<dbReference type="GO" id="GO:0071932">
    <property type="term" value="P:replication fork reversal"/>
    <property type="evidence" value="ECO:0007669"/>
    <property type="project" value="TreeGrafter"/>
</dbReference>
<dbReference type="Gene3D" id="3.90.320.10">
    <property type="match status" value="1"/>
</dbReference>
<dbReference type="SUPFAM" id="SSF52540">
    <property type="entry name" value="P-loop containing nucleoside triphosphate hydrolases"/>
    <property type="match status" value="1"/>
</dbReference>
<comment type="catalytic activity">
    <reaction evidence="1">
        <text>ATP + H2O = ADP + phosphate + H(+)</text>
        <dbReference type="Rhea" id="RHEA:13065"/>
        <dbReference type="ChEBI" id="CHEBI:15377"/>
        <dbReference type="ChEBI" id="CHEBI:15378"/>
        <dbReference type="ChEBI" id="CHEBI:30616"/>
        <dbReference type="ChEBI" id="CHEBI:43474"/>
        <dbReference type="ChEBI" id="CHEBI:456216"/>
        <dbReference type="EC" id="3.6.4.12"/>
    </reaction>
</comment>
<evidence type="ECO:0000259" key="3">
    <source>
        <dbReference type="Pfam" id="PF21123"/>
    </source>
</evidence>
<keyword evidence="1" id="KW-0347">Helicase</keyword>
<dbReference type="PANTHER" id="PTHR10887:SF433">
    <property type="entry name" value="DNA REPLICATION ATP-DEPENDENT HELICASE_NUCLEASE DNA2"/>
    <property type="match status" value="1"/>
</dbReference>
<dbReference type="GO" id="GO:0005634">
    <property type="term" value="C:nucleus"/>
    <property type="evidence" value="ECO:0007669"/>
    <property type="project" value="UniProtKB-SubCell"/>
</dbReference>
<organism evidence="4 5">
    <name type="scientific">Aphis glycines</name>
    <name type="common">Soybean aphid</name>
    <dbReference type="NCBI Taxonomy" id="307491"/>
    <lineage>
        <taxon>Eukaryota</taxon>
        <taxon>Metazoa</taxon>
        <taxon>Ecdysozoa</taxon>
        <taxon>Arthropoda</taxon>
        <taxon>Hexapoda</taxon>
        <taxon>Insecta</taxon>
        <taxon>Pterygota</taxon>
        <taxon>Neoptera</taxon>
        <taxon>Paraneoptera</taxon>
        <taxon>Hemiptera</taxon>
        <taxon>Sternorrhyncha</taxon>
        <taxon>Aphidomorpha</taxon>
        <taxon>Aphidoidea</taxon>
        <taxon>Aphididae</taxon>
        <taxon>Aphidini</taxon>
        <taxon>Aphis</taxon>
        <taxon>Aphis</taxon>
    </lineage>
</organism>
<evidence type="ECO:0000256" key="1">
    <source>
        <dbReference type="RuleBase" id="RU367041"/>
    </source>
</evidence>
<dbReference type="GO" id="GO:0005737">
    <property type="term" value="C:cytoplasm"/>
    <property type="evidence" value="ECO:0007669"/>
    <property type="project" value="TreeGrafter"/>
</dbReference>
<keyword evidence="1" id="KW-0235">DNA replication</keyword>
<dbReference type="GO" id="GO:0005524">
    <property type="term" value="F:ATP binding"/>
    <property type="evidence" value="ECO:0007669"/>
    <property type="project" value="UniProtKB-UniRule"/>
</dbReference>
<evidence type="ECO:0000259" key="2">
    <source>
        <dbReference type="Pfam" id="PF13086"/>
    </source>
</evidence>
<dbReference type="EC" id="3.1.-.-" evidence="1"/>
<proteinExistence type="inferred from homology"/>
<dbReference type="GO" id="GO:0051539">
    <property type="term" value="F:4 iron, 4 sulfur cluster binding"/>
    <property type="evidence" value="ECO:0007669"/>
    <property type="project" value="UniProtKB-UniRule"/>
</dbReference>
<dbReference type="Proteomes" id="UP000475862">
    <property type="component" value="Unassembled WGS sequence"/>
</dbReference>
<sequence>MPIELKTGRASGSEEHRGQVLLYTIMMKELGMDVDSGLLLYLRENVLTEVKVSHREKRDLIMLRNRLVHYLNANKMVLDPIDDYIPVLPEPINHHSACSKCPYLTACSAVLSKEGFEKLDHHNPLKRLGPQAISHLKPEHINYVMQWTAFLLLENSIENTTRDNLCAKSSDLWTLSFVEREKRGNCISLLKVKSVVKEPRNRYYLNIMEKSNKSDKIKFINFSVNNYVVISTRHRNAVATGFISAITETSIDVLLDRDLSKLGSNEFHIDKYESQSIVAFNFSSLALLLEPSENSAQLRQFIIDKEMPSFLSSDNYLKPFIKSSELTLNLNSSQKSAIIKTLAANNYVLIKGMPGTGKTATVAALIQILVLMGRSVLVTSHTHSAVDNLLLLLHKNKIDFLRLGSKTRIHPDLWGKCDEVVSQHCDTPEQLSKLYNEVNIVGVTCLGCGHPLLRKRTFDVCIVDEATQVVQSSVIAALHSSKMFVLIGDPQQLPPLIKNTKAKYYLNLILIVK</sequence>
<dbReference type="Pfam" id="PF21123">
    <property type="entry name" value="Dna2_Rift"/>
    <property type="match status" value="1"/>
</dbReference>
<keyword evidence="1" id="KW-0539">Nucleus</keyword>
<keyword evidence="1" id="KW-0004">4Fe-4S</keyword>
<dbReference type="InterPro" id="IPR045055">
    <property type="entry name" value="DNA2/NAM7-like"/>
</dbReference>
<accession>A0A6G0T873</accession>
<keyword evidence="1" id="KW-0479">Metal-binding</keyword>
<keyword evidence="1" id="KW-0547">Nucleotide-binding</keyword>
<dbReference type="GO" id="GO:0006281">
    <property type="term" value="P:DNA repair"/>
    <property type="evidence" value="ECO:0007669"/>
    <property type="project" value="UniProtKB-KW"/>
</dbReference>
<dbReference type="InterPro" id="IPR011604">
    <property type="entry name" value="PDDEXK-like_dom_sf"/>
</dbReference>
<evidence type="ECO:0000313" key="4">
    <source>
        <dbReference type="EMBL" id="KAE9526992.1"/>
    </source>
</evidence>
<comment type="function">
    <text evidence="1">Key enzyme involved in DNA replication and DNA repair. Involved in Okazaki fragments processing by cleaving long flaps that escape FEN1: flaps that are longer than 27 nucleotides are coated by replication protein A complex (RPA), leading to recruit DNA2 which cleaves the flap until it is too short to bind RPA and becomes a substrate for FEN1. Also involved in 5'-end resection of DNA during double-strand break (DSB) repair by mediating the cleavage of 5'-ssDNA.</text>
</comment>
<dbReference type="AlphaFoldDB" id="A0A6G0T873"/>
<protein>
    <recommendedName>
        <fullName evidence="1">DNA replication ATP-dependent helicase/nuclease</fullName>
        <ecNumber evidence="1">3.1.-.-</ecNumber>
        <ecNumber evidence="1">3.6.4.12</ecNumber>
    </recommendedName>
</protein>
<dbReference type="Gene3D" id="3.40.50.300">
    <property type="entry name" value="P-loop containing nucleotide triphosphate hydrolases"/>
    <property type="match status" value="1"/>
</dbReference>
<keyword evidence="1" id="KW-0411">Iron-sulfur</keyword>
<dbReference type="GO" id="GO:0033567">
    <property type="term" value="P:DNA replication, Okazaki fragment processing"/>
    <property type="evidence" value="ECO:0007669"/>
    <property type="project" value="UniProtKB-UniRule"/>
</dbReference>
<dbReference type="InterPro" id="IPR048459">
    <property type="entry name" value="DNA2_Rift"/>
</dbReference>